<proteinExistence type="inferred from homology"/>
<dbReference type="InterPro" id="IPR000504">
    <property type="entry name" value="RRM_dom"/>
</dbReference>
<evidence type="ECO:0000256" key="4">
    <source>
        <dbReference type="ARBA" id="ARBA00022737"/>
    </source>
</evidence>
<protein>
    <recommendedName>
        <fullName evidence="10">RRM domain-containing protein</fullName>
    </recommendedName>
</protein>
<evidence type="ECO:0000313" key="11">
    <source>
        <dbReference type="EMBL" id="CAD1825406.1"/>
    </source>
</evidence>
<feature type="compositionally biased region" description="Polar residues" evidence="9">
    <location>
        <begin position="564"/>
        <end position="575"/>
    </location>
</feature>
<dbReference type="GO" id="GO:0005634">
    <property type="term" value="C:nucleus"/>
    <property type="evidence" value="ECO:0007669"/>
    <property type="project" value="UniProtKB-SubCell"/>
</dbReference>
<feature type="domain" description="RRM" evidence="10">
    <location>
        <begin position="473"/>
        <end position="551"/>
    </location>
</feature>
<keyword evidence="6" id="KW-0862">Zinc</keyword>
<sequence length="595" mass="67021">MEETVLTLDSTPRSFGMDRRSPVADKLRAAVADELFHFLGDYSDDVLAEYIVVLVCNGKNQNQARDDLEAFLGDDSAKFVAWLWNYLNKETKVSDLPFDSSNHQTGVVTSGRIDILSKDGLHEPAENPNLTCANTNEVNAGGSLNQTFETHNGVQRYTTSSSKIYSPEILNRCDRRLRYESQHHKIAQNNSIVVASGRSPLVNSELVARNTQSVHKEDFQLRHLNAVNATARRLPLKAMDVEEAEVPQPTTKRRGNVWDRLGKRSVEDDLLSRENTYLYGDNEEKHKKPRLASVEPYGKLNEDVSRKFSMVNKSCSEIISDNHVEDVELQEHNVNDIHPHDHVDNLKRKRHFNSTFSHFKGSHFPGREAVQQPDRNLPFKPEAKGYPGVKSSSLNVLQVSSRASAKPEFLINSENGNSNNNSMQDEMLDVKSKLRQVQINMLKLRSKQAEMSNAIIKAQPGPQNNQEEDTESRTVLVTNVVHFAASKEALMSHFMKCGAIIKVIMLTDTITGQPKGAAYIVFKSKDSVDKAVSMNGTSFFSRYLMVMHKADTPPGFLVPAQQATKPLQPWSSQPFQKPPYQKHSATSHLQWRRES</sequence>
<dbReference type="Pfam" id="PF01480">
    <property type="entry name" value="PWI"/>
    <property type="match status" value="1"/>
</dbReference>
<dbReference type="Pfam" id="PF00076">
    <property type="entry name" value="RRM_1"/>
    <property type="match status" value="1"/>
</dbReference>
<dbReference type="InterPro" id="IPR012677">
    <property type="entry name" value="Nucleotide-bd_a/b_plait_sf"/>
</dbReference>
<keyword evidence="3" id="KW-0479">Metal-binding</keyword>
<dbReference type="InterPro" id="IPR035979">
    <property type="entry name" value="RBD_domain_sf"/>
</dbReference>
<keyword evidence="8" id="KW-0694">RNA-binding</keyword>
<comment type="subcellular location">
    <subcellularLocation>
        <location evidence="1">Nucleus</location>
    </subcellularLocation>
</comment>
<dbReference type="SUPFAM" id="SSF54928">
    <property type="entry name" value="RNA-binding domain, RBD"/>
    <property type="match status" value="1"/>
</dbReference>
<dbReference type="Gene3D" id="1.20.1390.10">
    <property type="entry name" value="PWI domain"/>
    <property type="match status" value="1"/>
</dbReference>
<dbReference type="GO" id="GO:0005737">
    <property type="term" value="C:cytoplasm"/>
    <property type="evidence" value="ECO:0007669"/>
    <property type="project" value="TreeGrafter"/>
</dbReference>
<reference evidence="11" key="1">
    <citation type="submission" date="2020-07" db="EMBL/GenBank/DDBJ databases">
        <authorList>
            <person name="Lin J."/>
        </authorList>
    </citation>
    <scope>NUCLEOTIDE SEQUENCE</scope>
</reference>
<evidence type="ECO:0000256" key="3">
    <source>
        <dbReference type="ARBA" id="ARBA00022723"/>
    </source>
</evidence>
<dbReference type="PROSITE" id="PS50102">
    <property type="entry name" value="RRM"/>
    <property type="match status" value="1"/>
</dbReference>
<keyword evidence="4" id="KW-0677">Repeat</keyword>
<organism evidence="11">
    <name type="scientific">Ananas comosus var. bracteatus</name>
    <name type="common">red pineapple</name>
    <dbReference type="NCBI Taxonomy" id="296719"/>
    <lineage>
        <taxon>Eukaryota</taxon>
        <taxon>Viridiplantae</taxon>
        <taxon>Streptophyta</taxon>
        <taxon>Embryophyta</taxon>
        <taxon>Tracheophyta</taxon>
        <taxon>Spermatophyta</taxon>
        <taxon>Magnoliopsida</taxon>
        <taxon>Liliopsida</taxon>
        <taxon>Poales</taxon>
        <taxon>Bromeliaceae</taxon>
        <taxon>Bromelioideae</taxon>
        <taxon>Ananas</taxon>
    </lineage>
</organism>
<evidence type="ECO:0000256" key="7">
    <source>
        <dbReference type="ARBA" id="ARBA00023242"/>
    </source>
</evidence>
<dbReference type="EMBL" id="LR862145">
    <property type="protein sequence ID" value="CAD1825406.1"/>
    <property type="molecule type" value="Genomic_DNA"/>
</dbReference>
<name>A0A6V7P435_ANACO</name>
<evidence type="ECO:0000256" key="6">
    <source>
        <dbReference type="ARBA" id="ARBA00022833"/>
    </source>
</evidence>
<keyword evidence="7" id="KW-0539">Nucleus</keyword>
<gene>
    <name evidence="11" type="ORF">CB5_LOCUS8617</name>
</gene>
<feature type="region of interest" description="Disordered" evidence="9">
    <location>
        <begin position="564"/>
        <end position="595"/>
    </location>
</feature>
<evidence type="ECO:0000256" key="9">
    <source>
        <dbReference type="SAM" id="MobiDB-lite"/>
    </source>
</evidence>
<dbReference type="InterPro" id="IPR040366">
    <property type="entry name" value="Nab2/ZC3H14"/>
</dbReference>
<dbReference type="GO" id="GO:0043488">
    <property type="term" value="P:regulation of mRNA stability"/>
    <property type="evidence" value="ECO:0007669"/>
    <property type="project" value="InterPro"/>
</dbReference>
<keyword evidence="5" id="KW-0863">Zinc-finger</keyword>
<dbReference type="PANTHER" id="PTHR14738:SF29">
    <property type="entry name" value="ZINC FINGER CCCH DOMAIN-CONTAINING PROTEIN 14"/>
    <property type="match status" value="1"/>
</dbReference>
<accession>A0A6V7P435</accession>
<dbReference type="SMART" id="SM00360">
    <property type="entry name" value="RRM"/>
    <property type="match status" value="1"/>
</dbReference>
<dbReference type="GO" id="GO:0008270">
    <property type="term" value="F:zinc ion binding"/>
    <property type="evidence" value="ECO:0007669"/>
    <property type="project" value="UniProtKB-KW"/>
</dbReference>
<dbReference type="InterPro" id="IPR002483">
    <property type="entry name" value="PWI_dom"/>
</dbReference>
<evidence type="ECO:0000256" key="8">
    <source>
        <dbReference type="PROSITE-ProRule" id="PRU00176"/>
    </source>
</evidence>
<evidence type="ECO:0000256" key="1">
    <source>
        <dbReference type="ARBA" id="ARBA00004123"/>
    </source>
</evidence>
<evidence type="ECO:0000259" key="10">
    <source>
        <dbReference type="PROSITE" id="PS50102"/>
    </source>
</evidence>
<dbReference type="GO" id="GO:0008143">
    <property type="term" value="F:poly(A) binding"/>
    <property type="evidence" value="ECO:0007669"/>
    <property type="project" value="InterPro"/>
</dbReference>
<dbReference type="Gene3D" id="3.30.70.330">
    <property type="match status" value="1"/>
</dbReference>
<dbReference type="PANTHER" id="PTHR14738">
    <property type="entry name" value="ZINC FINGER CCCH DOMAIN-CONTAINING PROTEIN 14"/>
    <property type="match status" value="1"/>
</dbReference>
<dbReference type="AlphaFoldDB" id="A0A6V7P435"/>
<evidence type="ECO:0000256" key="5">
    <source>
        <dbReference type="ARBA" id="ARBA00022771"/>
    </source>
</evidence>
<evidence type="ECO:0000256" key="2">
    <source>
        <dbReference type="ARBA" id="ARBA00008423"/>
    </source>
</evidence>
<comment type="similarity">
    <text evidence="2">Belongs to the ZC3H14 family.</text>
</comment>